<organism evidence="10 11">
    <name type="scientific">Stegodyphus mimosarum</name>
    <name type="common">African social velvet spider</name>
    <dbReference type="NCBI Taxonomy" id="407821"/>
    <lineage>
        <taxon>Eukaryota</taxon>
        <taxon>Metazoa</taxon>
        <taxon>Ecdysozoa</taxon>
        <taxon>Arthropoda</taxon>
        <taxon>Chelicerata</taxon>
        <taxon>Arachnida</taxon>
        <taxon>Araneae</taxon>
        <taxon>Araneomorphae</taxon>
        <taxon>Entelegynae</taxon>
        <taxon>Eresoidea</taxon>
        <taxon>Eresidae</taxon>
        <taxon>Stegodyphus</taxon>
    </lineage>
</organism>
<evidence type="ECO:0000256" key="4">
    <source>
        <dbReference type="ARBA" id="ARBA00023157"/>
    </source>
</evidence>
<dbReference type="FunFam" id="3.40.50.1820:FF:000033">
    <property type="entry name" value="Pancreatic triacylglycerol lipase"/>
    <property type="match status" value="1"/>
</dbReference>
<keyword evidence="11" id="KW-1185">Reference proteome</keyword>
<feature type="active site" description="Charge relay system" evidence="5">
    <location>
        <position position="311"/>
    </location>
</feature>
<gene>
    <name evidence="10" type="ORF">X975_17154</name>
</gene>
<feature type="signal peptide" evidence="8">
    <location>
        <begin position="1"/>
        <end position="18"/>
    </location>
</feature>
<evidence type="ECO:0000259" key="9">
    <source>
        <dbReference type="Pfam" id="PF00151"/>
    </source>
</evidence>
<keyword evidence="3" id="KW-0964">Secreted</keyword>
<keyword evidence="4" id="KW-1015">Disulfide bond</keyword>
<evidence type="ECO:0000313" key="10">
    <source>
        <dbReference type="EMBL" id="KFM58263.1"/>
    </source>
</evidence>
<dbReference type="GO" id="GO:0004806">
    <property type="term" value="F:triacylglycerol lipase activity"/>
    <property type="evidence" value="ECO:0007669"/>
    <property type="project" value="InterPro"/>
</dbReference>
<dbReference type="PRINTS" id="PR00823">
    <property type="entry name" value="PANCLIPASE"/>
</dbReference>
<sequence length="492" mass="55410">MKVALYLCFSIIIKLVDSNSTEYATTDKFIDYFGAPEDQPNPQHAFIGSKKCMTVLGCFVLTADFFHPLYRPINFLPQDRATIDTQFLLYTKENPKELQKLDVSKPESIKTSYLNPKRQTAFIVHGFFDSRLYAKWMEATKDDILLHGDYNVIIVDWSKGNGMPYTQAAANTRVVGAEIALMIQTLQKLEGLSPMDCHIIGHSLGAHIGGYAGKRLNKLGRITAADPAQPYFQNMPASVRLDRRDADFVDVIHTDVSSLKFLALGMSQAVGHVDFYPNNGMSQPGCATSVIYSIFMEGLFDAARRFVSCNHQRAVDFFTYSINYKKILPVAHECRSWSDYLGGLCSDCGPDGRKCAILGFRADEYRQRKNDSQSIKMYLATSGSAPFFLNGFQITVKLQKPKKEYKDRNGQITLTIFGEEKDFEVTLKKYGTLTHGATYPYLAHTDSSIGKVKGVSFTWRSSEWSSLFLTQTIHLDYLKLVPMNVVDEKKKA</sequence>
<dbReference type="ESTHER" id="9arac-a0a087szh4">
    <property type="family name" value="Pancreatic_lipase"/>
</dbReference>
<dbReference type="OMA" id="EPWVQGH"/>
<dbReference type="GO" id="GO:0005615">
    <property type="term" value="C:extracellular space"/>
    <property type="evidence" value="ECO:0007669"/>
    <property type="project" value="TreeGrafter"/>
</dbReference>
<dbReference type="SUPFAM" id="SSF49723">
    <property type="entry name" value="Lipase/lipooxygenase domain (PLAT/LH2 domain)"/>
    <property type="match status" value="1"/>
</dbReference>
<dbReference type="GO" id="GO:0046872">
    <property type="term" value="F:metal ion binding"/>
    <property type="evidence" value="ECO:0007669"/>
    <property type="project" value="UniProtKB-KW"/>
</dbReference>
<evidence type="ECO:0000256" key="6">
    <source>
        <dbReference type="PIRSR" id="PIRSR000865-2"/>
    </source>
</evidence>
<dbReference type="Gene3D" id="3.40.50.1820">
    <property type="entry name" value="alpha/beta hydrolase"/>
    <property type="match status" value="1"/>
</dbReference>
<dbReference type="PANTHER" id="PTHR11610:SF185">
    <property type="entry name" value="LD47264P"/>
    <property type="match status" value="1"/>
</dbReference>
<feature type="binding site" evidence="6">
    <location>
        <position position="242"/>
    </location>
    <ligand>
        <name>Ca(2+)</name>
        <dbReference type="ChEBI" id="CHEBI:29108"/>
    </ligand>
</feature>
<evidence type="ECO:0000256" key="5">
    <source>
        <dbReference type="PIRSR" id="PIRSR000865-1"/>
    </source>
</evidence>
<dbReference type="InterPro" id="IPR036392">
    <property type="entry name" value="PLAT/LH2_dom_sf"/>
</dbReference>
<dbReference type="CDD" id="cd00707">
    <property type="entry name" value="Pancreat_lipase_like"/>
    <property type="match status" value="1"/>
</dbReference>
<dbReference type="InterPro" id="IPR029058">
    <property type="entry name" value="AB_hydrolase_fold"/>
</dbReference>
<reference evidence="10 11" key="1">
    <citation type="submission" date="2013-11" db="EMBL/GenBank/DDBJ databases">
        <title>Genome sequencing of Stegodyphus mimosarum.</title>
        <authorList>
            <person name="Bechsgaard J."/>
        </authorList>
    </citation>
    <scope>NUCLEOTIDE SEQUENCE [LARGE SCALE GENOMIC DNA]</scope>
</reference>
<dbReference type="GO" id="GO:0016042">
    <property type="term" value="P:lipid catabolic process"/>
    <property type="evidence" value="ECO:0007669"/>
    <property type="project" value="TreeGrafter"/>
</dbReference>
<dbReference type="PANTHER" id="PTHR11610">
    <property type="entry name" value="LIPASE"/>
    <property type="match status" value="1"/>
</dbReference>
<feature type="active site" description="Charge relay system" evidence="5">
    <location>
        <position position="226"/>
    </location>
</feature>
<evidence type="ECO:0000256" key="8">
    <source>
        <dbReference type="SAM" id="SignalP"/>
    </source>
</evidence>
<evidence type="ECO:0000256" key="2">
    <source>
        <dbReference type="ARBA" id="ARBA00010701"/>
    </source>
</evidence>
<feature type="binding site" evidence="6">
    <location>
        <position position="240"/>
    </location>
    <ligand>
        <name>Ca(2+)</name>
        <dbReference type="ChEBI" id="CHEBI:29108"/>
    </ligand>
</feature>
<name>A0A087SZH4_STEMI</name>
<protein>
    <submittedName>
        <fullName evidence="10">Pancreatic lipase-related protein 2</fullName>
    </submittedName>
</protein>
<keyword evidence="6" id="KW-0479">Metal-binding</keyword>
<evidence type="ECO:0000256" key="3">
    <source>
        <dbReference type="ARBA" id="ARBA00022525"/>
    </source>
</evidence>
<dbReference type="InterPro" id="IPR016272">
    <property type="entry name" value="Lipase_LIPH"/>
</dbReference>
<feature type="active site" description="Nucleophile" evidence="5">
    <location>
        <position position="203"/>
    </location>
</feature>
<feature type="chain" id="PRO_5001829182" evidence="8">
    <location>
        <begin position="19"/>
        <end position="492"/>
    </location>
</feature>
<keyword evidence="6" id="KW-0106">Calcium</keyword>
<dbReference type="Proteomes" id="UP000054359">
    <property type="component" value="Unassembled WGS sequence"/>
</dbReference>
<dbReference type="InterPro" id="IPR033906">
    <property type="entry name" value="Lipase_N"/>
</dbReference>
<dbReference type="STRING" id="407821.A0A087SZH4"/>
<dbReference type="InterPro" id="IPR000734">
    <property type="entry name" value="TAG_lipase"/>
</dbReference>
<feature type="non-terminal residue" evidence="10">
    <location>
        <position position="492"/>
    </location>
</feature>
<dbReference type="Pfam" id="PF00151">
    <property type="entry name" value="Lipase"/>
    <property type="match status" value="1"/>
</dbReference>
<dbReference type="AlphaFoldDB" id="A0A087SZH4"/>
<keyword evidence="8" id="KW-0732">Signal</keyword>
<evidence type="ECO:0000256" key="1">
    <source>
        <dbReference type="ARBA" id="ARBA00004613"/>
    </source>
</evidence>
<dbReference type="EMBL" id="KK112673">
    <property type="protein sequence ID" value="KFM58263.1"/>
    <property type="molecule type" value="Genomic_DNA"/>
</dbReference>
<dbReference type="PRINTS" id="PR00821">
    <property type="entry name" value="TAGLIPASE"/>
</dbReference>
<evidence type="ECO:0000313" key="11">
    <source>
        <dbReference type="Proteomes" id="UP000054359"/>
    </source>
</evidence>
<dbReference type="OrthoDB" id="199913at2759"/>
<feature type="domain" description="Lipase" evidence="9">
    <location>
        <begin position="52"/>
        <end position="387"/>
    </location>
</feature>
<dbReference type="InterPro" id="IPR013818">
    <property type="entry name" value="Lipase"/>
</dbReference>
<dbReference type="SUPFAM" id="SSF53474">
    <property type="entry name" value="alpha/beta-Hydrolases"/>
    <property type="match status" value="1"/>
</dbReference>
<evidence type="ECO:0000256" key="7">
    <source>
        <dbReference type="RuleBase" id="RU004262"/>
    </source>
</evidence>
<comment type="subcellular location">
    <subcellularLocation>
        <location evidence="1">Secreted</location>
    </subcellularLocation>
</comment>
<dbReference type="Gene3D" id="2.60.60.20">
    <property type="entry name" value="PLAT/LH2 domain"/>
    <property type="match status" value="1"/>
</dbReference>
<comment type="similarity">
    <text evidence="2 7">Belongs to the AB hydrolase superfamily. Lipase family.</text>
</comment>
<dbReference type="InterPro" id="IPR002331">
    <property type="entry name" value="Lipase_panc"/>
</dbReference>
<feature type="binding site" evidence="6">
    <location>
        <position position="245"/>
    </location>
    <ligand>
        <name>Ca(2+)</name>
        <dbReference type="ChEBI" id="CHEBI:29108"/>
    </ligand>
</feature>
<proteinExistence type="inferred from homology"/>
<accession>A0A087SZH4</accession>
<dbReference type="PIRSF" id="PIRSF000865">
    <property type="entry name" value="Lipoprotein_lipase_LIPH"/>
    <property type="match status" value="1"/>
</dbReference>